<evidence type="ECO:0000256" key="2">
    <source>
        <dbReference type="ARBA" id="ARBA00001946"/>
    </source>
</evidence>
<comment type="caution">
    <text evidence="17">The sequence shown here is derived from an EMBL/GenBank/DDBJ whole genome shotgun (WGS) entry which is preliminary data.</text>
</comment>
<evidence type="ECO:0000256" key="7">
    <source>
        <dbReference type="ARBA" id="ARBA00021407"/>
    </source>
</evidence>
<keyword evidence="9 14" id="KW-0540">Nuclease</keyword>
<dbReference type="InterPro" id="IPR024567">
    <property type="entry name" value="RNase_HII/HIII_dom"/>
</dbReference>
<dbReference type="InterPro" id="IPR012337">
    <property type="entry name" value="RNaseH-like_sf"/>
</dbReference>
<keyword evidence="11 14" id="KW-0255">Endonuclease</keyword>
<comment type="function">
    <text evidence="3 14">Endonuclease that specifically degrades the RNA of RNA-DNA hybrids.</text>
</comment>
<protein>
    <recommendedName>
        <fullName evidence="7 14">Ribonuclease HIII</fullName>
        <shortName evidence="14">RNase HIII</shortName>
        <ecNumber evidence="6 14">3.1.26.4</ecNumber>
    </recommendedName>
</protein>
<evidence type="ECO:0000256" key="4">
    <source>
        <dbReference type="ARBA" id="ARBA00004496"/>
    </source>
</evidence>
<feature type="binding site" evidence="14 15">
    <location>
        <position position="199"/>
    </location>
    <ligand>
        <name>a divalent metal cation</name>
        <dbReference type="ChEBI" id="CHEBI:60240"/>
    </ligand>
</feature>
<feature type="domain" description="RNase H type-2" evidence="16">
    <location>
        <begin position="90"/>
        <end position="300"/>
    </location>
</feature>
<dbReference type="PANTHER" id="PTHR10954">
    <property type="entry name" value="RIBONUCLEASE H2 SUBUNIT A"/>
    <property type="match status" value="1"/>
</dbReference>
<dbReference type="EC" id="3.1.26.4" evidence="6 14"/>
<evidence type="ECO:0000259" key="16">
    <source>
        <dbReference type="PROSITE" id="PS51975"/>
    </source>
</evidence>
<dbReference type="FunFam" id="3.30.420.10:FF:000047">
    <property type="entry name" value="Ribonuclease HIII"/>
    <property type="match status" value="1"/>
</dbReference>
<dbReference type="RefSeq" id="WP_044905025.1">
    <property type="nucleotide sequence ID" value="NZ_JQIF01000039.1"/>
</dbReference>
<sequence>MGTCTIQTDRSSMMALKQRLKTAEIRKTPPYAIYQIKTNDCVITAYESGKLVFQGNGAEECAALIAPSAIQKTQSGTAAKKTQGQPKAIYPQAGSDEVGTGDYFGPVTVCATCVRHEDVEFLRSLGIQDSKAIDDTAIRRMAPKLMERLPHSLLILDNATYNRIHGENNMVAIKSRMHNQAYVHLRKKMGSLPQFCIIDQFVQKTSYYRYLKHEREVVYDIHFETKAENKYLSVAAGSIIARYAFLKAFDAMCEQYDFTFLKGAGSKVDQNIREFVAMHGKEALLQVAKLHFANTKKALG</sequence>
<evidence type="ECO:0000256" key="5">
    <source>
        <dbReference type="ARBA" id="ARBA00008378"/>
    </source>
</evidence>
<evidence type="ECO:0000256" key="6">
    <source>
        <dbReference type="ARBA" id="ARBA00012180"/>
    </source>
</evidence>
<comment type="similarity">
    <text evidence="5 14">Belongs to the RNase HII family. RnhC subfamily.</text>
</comment>
<dbReference type="HAMAP" id="MF_00053">
    <property type="entry name" value="RNase_HIII"/>
    <property type="match status" value="1"/>
</dbReference>
<dbReference type="Pfam" id="PF11858">
    <property type="entry name" value="DUF3378"/>
    <property type="match status" value="1"/>
</dbReference>
<evidence type="ECO:0000256" key="12">
    <source>
        <dbReference type="ARBA" id="ARBA00022801"/>
    </source>
</evidence>
<dbReference type="PIRSF" id="PIRSF037748">
    <property type="entry name" value="RnhC"/>
    <property type="match status" value="1"/>
</dbReference>
<evidence type="ECO:0000256" key="10">
    <source>
        <dbReference type="ARBA" id="ARBA00022723"/>
    </source>
</evidence>
<dbReference type="CDD" id="cd06590">
    <property type="entry name" value="RNase_HII_bacteria_HIII_like"/>
    <property type="match status" value="1"/>
</dbReference>
<accession>A0A099I9C6</accession>
<dbReference type="GO" id="GO:0004523">
    <property type="term" value="F:RNA-DNA hybrid ribonuclease activity"/>
    <property type="evidence" value="ECO:0007669"/>
    <property type="project" value="UniProtKB-UniRule"/>
</dbReference>
<dbReference type="InterPro" id="IPR004641">
    <property type="entry name" value="RNase_HIII"/>
</dbReference>
<evidence type="ECO:0000256" key="3">
    <source>
        <dbReference type="ARBA" id="ARBA00004065"/>
    </source>
</evidence>
<dbReference type="GO" id="GO:0005737">
    <property type="term" value="C:cytoplasm"/>
    <property type="evidence" value="ECO:0007669"/>
    <property type="project" value="UniProtKB-SubCell"/>
</dbReference>
<keyword evidence="8 14" id="KW-0963">Cytoplasm</keyword>
<evidence type="ECO:0000256" key="15">
    <source>
        <dbReference type="PROSITE-ProRule" id="PRU01319"/>
    </source>
</evidence>
<evidence type="ECO:0000256" key="9">
    <source>
        <dbReference type="ARBA" id="ARBA00022722"/>
    </source>
</evidence>
<dbReference type="GO" id="GO:0043137">
    <property type="term" value="P:DNA replication, removal of RNA primer"/>
    <property type="evidence" value="ECO:0007669"/>
    <property type="project" value="TreeGrafter"/>
</dbReference>
<dbReference type="CDD" id="cd14796">
    <property type="entry name" value="RNAse_HIII_N"/>
    <property type="match status" value="1"/>
</dbReference>
<proteinExistence type="inferred from homology"/>
<keyword evidence="10 14" id="KW-0479">Metal-binding</keyword>
<dbReference type="NCBIfam" id="TIGR00716">
    <property type="entry name" value="rnhC"/>
    <property type="match status" value="1"/>
</dbReference>
<dbReference type="GO" id="GO:0000287">
    <property type="term" value="F:magnesium ion binding"/>
    <property type="evidence" value="ECO:0007669"/>
    <property type="project" value="UniProtKB-UniRule"/>
</dbReference>
<dbReference type="PANTHER" id="PTHR10954:SF23">
    <property type="entry name" value="RIBONUCLEASE"/>
    <property type="match status" value="1"/>
</dbReference>
<dbReference type="GO" id="GO:0032299">
    <property type="term" value="C:ribonuclease H2 complex"/>
    <property type="evidence" value="ECO:0007669"/>
    <property type="project" value="TreeGrafter"/>
</dbReference>
<dbReference type="Gene3D" id="3.30.310.10">
    <property type="entry name" value="TATA-Binding Protein"/>
    <property type="match status" value="1"/>
</dbReference>
<dbReference type="InterPro" id="IPR036397">
    <property type="entry name" value="RNaseH_sf"/>
</dbReference>
<name>A0A099I9C6_CLOIN</name>
<evidence type="ECO:0000256" key="11">
    <source>
        <dbReference type="ARBA" id="ARBA00022759"/>
    </source>
</evidence>
<dbReference type="EMBL" id="JQIF01000039">
    <property type="protein sequence ID" value="KGJ53468.1"/>
    <property type="molecule type" value="Genomic_DNA"/>
</dbReference>
<dbReference type="GO" id="GO:0006298">
    <property type="term" value="P:mismatch repair"/>
    <property type="evidence" value="ECO:0007669"/>
    <property type="project" value="TreeGrafter"/>
</dbReference>
<organism evidence="17 18">
    <name type="scientific">Clostridium innocuum</name>
    <dbReference type="NCBI Taxonomy" id="1522"/>
    <lineage>
        <taxon>Bacteria</taxon>
        <taxon>Bacillati</taxon>
        <taxon>Bacillota</taxon>
        <taxon>Clostridia</taxon>
        <taxon>Eubacteriales</taxon>
        <taxon>Clostridiaceae</taxon>
        <taxon>Clostridium</taxon>
    </lineage>
</organism>
<gene>
    <name evidence="14" type="primary">rnhC</name>
    <name evidence="17" type="ORF">CIAN88_08575</name>
</gene>
<dbReference type="Gene3D" id="3.30.420.10">
    <property type="entry name" value="Ribonuclease H-like superfamily/Ribonuclease H"/>
    <property type="match status" value="1"/>
</dbReference>
<keyword evidence="13 14" id="KW-0460">Magnesium</keyword>
<dbReference type="Proteomes" id="UP000030008">
    <property type="component" value="Unassembled WGS sequence"/>
</dbReference>
<comment type="cofactor">
    <cofactor evidence="14 15">
        <name>Mn(2+)</name>
        <dbReference type="ChEBI" id="CHEBI:29035"/>
    </cofactor>
    <cofactor evidence="14 15">
        <name>Mg(2+)</name>
        <dbReference type="ChEBI" id="CHEBI:18420"/>
    </cofactor>
    <text evidence="14 15">Manganese or magnesium. Binds 1 divalent metal ion per monomer in the absence of substrate. May bind a second metal ion after substrate binding.</text>
</comment>
<comment type="catalytic activity">
    <reaction evidence="1 14 15">
        <text>Endonucleolytic cleavage to 5'-phosphomonoester.</text>
        <dbReference type="EC" id="3.1.26.4"/>
    </reaction>
</comment>
<feature type="binding site" evidence="14 15">
    <location>
        <position position="96"/>
    </location>
    <ligand>
        <name>a divalent metal cation</name>
        <dbReference type="ChEBI" id="CHEBI:60240"/>
    </ligand>
</feature>
<comment type="cofactor">
    <cofactor evidence="2">
        <name>Mg(2+)</name>
        <dbReference type="ChEBI" id="CHEBI:18420"/>
    </cofactor>
</comment>
<dbReference type="Pfam" id="PF01351">
    <property type="entry name" value="RNase_HII"/>
    <property type="match status" value="1"/>
</dbReference>
<dbReference type="InterPro" id="IPR001352">
    <property type="entry name" value="RNase_HII/HIII"/>
</dbReference>
<evidence type="ECO:0000256" key="13">
    <source>
        <dbReference type="ARBA" id="ARBA00022842"/>
    </source>
</evidence>
<dbReference type="InterPro" id="IPR012295">
    <property type="entry name" value="TBP_dom_sf"/>
</dbReference>
<dbReference type="InterPro" id="IPR024568">
    <property type="entry name" value="RNase_HIII_N"/>
</dbReference>
<dbReference type="AlphaFoldDB" id="A0A099I9C6"/>
<dbReference type="PROSITE" id="PS51975">
    <property type="entry name" value="RNASE_H_2"/>
    <property type="match status" value="1"/>
</dbReference>
<reference evidence="17 18" key="1">
    <citation type="submission" date="2014-08" db="EMBL/GenBank/DDBJ databases">
        <title>Clostridium innocuum, an unnegligible vancomycin-resistant pathogen causing extra-intestinal infections.</title>
        <authorList>
            <person name="Feng Y."/>
            <person name="Chiu C.-H."/>
        </authorList>
    </citation>
    <scope>NUCLEOTIDE SEQUENCE [LARGE SCALE GENOMIC DNA]</scope>
    <source>
        <strain evidence="17 18">AN88</strain>
    </source>
</reference>
<comment type="subcellular location">
    <subcellularLocation>
        <location evidence="4 14">Cytoplasm</location>
    </subcellularLocation>
</comment>
<evidence type="ECO:0000313" key="18">
    <source>
        <dbReference type="Proteomes" id="UP000030008"/>
    </source>
</evidence>
<evidence type="ECO:0000256" key="1">
    <source>
        <dbReference type="ARBA" id="ARBA00000077"/>
    </source>
</evidence>
<feature type="binding site" evidence="14 15">
    <location>
        <position position="97"/>
    </location>
    <ligand>
        <name>a divalent metal cation</name>
        <dbReference type="ChEBI" id="CHEBI:60240"/>
    </ligand>
</feature>
<evidence type="ECO:0000256" key="14">
    <source>
        <dbReference type="HAMAP-Rule" id="MF_00053"/>
    </source>
</evidence>
<dbReference type="SUPFAM" id="SSF53098">
    <property type="entry name" value="Ribonuclease H-like"/>
    <property type="match status" value="1"/>
</dbReference>
<evidence type="ECO:0000256" key="8">
    <source>
        <dbReference type="ARBA" id="ARBA00022490"/>
    </source>
</evidence>
<dbReference type="GO" id="GO:0003723">
    <property type="term" value="F:RNA binding"/>
    <property type="evidence" value="ECO:0007669"/>
    <property type="project" value="UniProtKB-UniRule"/>
</dbReference>
<keyword evidence="12 14" id="KW-0378">Hydrolase</keyword>
<evidence type="ECO:0000313" key="17">
    <source>
        <dbReference type="EMBL" id="KGJ53468.1"/>
    </source>
</evidence>